<gene>
    <name evidence="2" type="ORF">DXB99_14900</name>
</gene>
<keyword evidence="1" id="KW-1133">Transmembrane helix</keyword>
<dbReference type="Proteomes" id="UP000260758">
    <property type="component" value="Unassembled WGS sequence"/>
</dbReference>
<keyword evidence="1" id="KW-0812">Transmembrane</keyword>
<name>A0A3E4Y506_9FIRM</name>
<dbReference type="RefSeq" id="WP_117719300.1">
    <property type="nucleotide sequence ID" value="NZ_QSTP01000021.1"/>
</dbReference>
<evidence type="ECO:0000313" key="3">
    <source>
        <dbReference type="Proteomes" id="UP000260758"/>
    </source>
</evidence>
<feature type="transmembrane region" description="Helical" evidence="1">
    <location>
        <begin position="221"/>
        <end position="245"/>
    </location>
</feature>
<sequence length="299" mass="34407">MESFTNIIFIICILSLIFFVFGSLMGIIKPTGYYPYTEIGWGKNNYSDFYHLYCEGQTVVALGYSGVRNISMFVEGPMLTYVIGFAMYYELFFRSLGFRKSFIGVFIITIATSFSTTGILIVIFLMYMKFYDFVKKNKFIKYLIVPIVICIVGYSLFFVVDDKFTSNVYSASARTDDILASFKCFFSNFFNGVGYQNMDAIESYRLFKRPNAGLSTGVGAILAYGGLLWGGWYIVPFIVAIANYIRKPETRKKMAFVIMAFMLLFVTVVQSRILCTIINAICWYFILERKCYKMEVLYE</sequence>
<evidence type="ECO:0000313" key="2">
    <source>
        <dbReference type="EMBL" id="RGM68196.1"/>
    </source>
</evidence>
<feature type="transmembrane region" description="Helical" evidence="1">
    <location>
        <begin position="139"/>
        <end position="160"/>
    </location>
</feature>
<feature type="transmembrane region" description="Helical" evidence="1">
    <location>
        <begin position="78"/>
        <end position="96"/>
    </location>
</feature>
<feature type="transmembrane region" description="Helical" evidence="1">
    <location>
        <begin position="102"/>
        <end position="127"/>
    </location>
</feature>
<organism evidence="2 3">
    <name type="scientific">Agathobacter rectalis</name>
    <dbReference type="NCBI Taxonomy" id="39491"/>
    <lineage>
        <taxon>Bacteria</taxon>
        <taxon>Bacillati</taxon>
        <taxon>Bacillota</taxon>
        <taxon>Clostridia</taxon>
        <taxon>Lachnospirales</taxon>
        <taxon>Lachnospiraceae</taxon>
        <taxon>Agathobacter</taxon>
    </lineage>
</organism>
<dbReference type="EMBL" id="QSTP01000021">
    <property type="protein sequence ID" value="RGM68196.1"/>
    <property type="molecule type" value="Genomic_DNA"/>
</dbReference>
<dbReference type="AlphaFoldDB" id="A0A3E4Y506"/>
<proteinExistence type="predicted"/>
<evidence type="ECO:0008006" key="4">
    <source>
        <dbReference type="Google" id="ProtNLM"/>
    </source>
</evidence>
<protein>
    <recommendedName>
        <fullName evidence="4">Oligosaccharide repeat unit polymerase</fullName>
    </recommendedName>
</protein>
<evidence type="ECO:0000256" key="1">
    <source>
        <dbReference type="SAM" id="Phobius"/>
    </source>
</evidence>
<feature type="transmembrane region" description="Helical" evidence="1">
    <location>
        <begin position="257"/>
        <end position="286"/>
    </location>
</feature>
<reference evidence="2 3" key="1">
    <citation type="submission" date="2018-08" db="EMBL/GenBank/DDBJ databases">
        <title>A genome reference for cultivated species of the human gut microbiota.</title>
        <authorList>
            <person name="Zou Y."/>
            <person name="Xue W."/>
            <person name="Luo G."/>
        </authorList>
    </citation>
    <scope>NUCLEOTIDE SEQUENCE [LARGE SCALE GENOMIC DNA]</scope>
    <source>
        <strain evidence="2 3">OM07-13</strain>
    </source>
</reference>
<keyword evidence="1" id="KW-0472">Membrane</keyword>
<accession>A0A3E4Y506</accession>
<comment type="caution">
    <text evidence="2">The sequence shown here is derived from an EMBL/GenBank/DDBJ whole genome shotgun (WGS) entry which is preliminary data.</text>
</comment>
<feature type="transmembrane region" description="Helical" evidence="1">
    <location>
        <begin position="6"/>
        <end position="28"/>
    </location>
</feature>